<dbReference type="SUPFAM" id="SSF56954">
    <property type="entry name" value="Outer membrane efflux proteins (OEP)"/>
    <property type="match status" value="1"/>
</dbReference>
<dbReference type="Gene3D" id="1.20.1600.10">
    <property type="entry name" value="Outer membrane efflux proteins (OEP)"/>
    <property type="match status" value="1"/>
</dbReference>
<dbReference type="RefSeq" id="WP_140852486.1">
    <property type="nucleotide sequence ID" value="NZ_RCZC01000011.1"/>
</dbReference>
<evidence type="ECO:0000256" key="1">
    <source>
        <dbReference type="ARBA" id="ARBA00007613"/>
    </source>
</evidence>
<dbReference type="GO" id="GO:0015562">
    <property type="term" value="F:efflux transmembrane transporter activity"/>
    <property type="evidence" value="ECO:0007669"/>
    <property type="project" value="InterPro"/>
</dbReference>
<dbReference type="AlphaFoldDB" id="A0A502FCL2"/>
<organism evidence="3 4">
    <name type="scientific">Sphingomonas glacialis</name>
    <dbReference type="NCBI Taxonomy" id="658225"/>
    <lineage>
        <taxon>Bacteria</taxon>
        <taxon>Pseudomonadati</taxon>
        <taxon>Pseudomonadota</taxon>
        <taxon>Alphaproteobacteria</taxon>
        <taxon>Sphingomonadales</taxon>
        <taxon>Sphingomonadaceae</taxon>
        <taxon>Sphingomonas</taxon>
    </lineage>
</organism>
<dbReference type="PANTHER" id="PTHR30203">
    <property type="entry name" value="OUTER MEMBRANE CATION EFFLUX PROTEIN"/>
    <property type="match status" value="1"/>
</dbReference>
<evidence type="ECO:0000256" key="2">
    <source>
        <dbReference type="SAM" id="SignalP"/>
    </source>
</evidence>
<feature type="chain" id="PRO_5021501647" evidence="2">
    <location>
        <begin position="21"/>
        <end position="433"/>
    </location>
</feature>
<dbReference type="InterPro" id="IPR003423">
    <property type="entry name" value="OMP_efflux"/>
</dbReference>
<dbReference type="PANTHER" id="PTHR30203:SF24">
    <property type="entry name" value="BLR4935 PROTEIN"/>
    <property type="match status" value="1"/>
</dbReference>
<reference evidence="3 4" key="1">
    <citation type="journal article" date="2019" name="Environ. Microbiol.">
        <title>Species interactions and distinct microbial communities in high Arctic permafrost affected cryosols are associated with the CH4 and CO2 gas fluxes.</title>
        <authorList>
            <person name="Altshuler I."/>
            <person name="Hamel J."/>
            <person name="Turney S."/>
            <person name="Magnuson E."/>
            <person name="Levesque R."/>
            <person name="Greer C."/>
            <person name="Whyte L.G."/>
        </authorList>
    </citation>
    <scope>NUCLEOTIDE SEQUENCE [LARGE SCALE GENOMIC DNA]</scope>
    <source>
        <strain evidence="3 4">E6.1</strain>
    </source>
</reference>
<keyword evidence="2" id="KW-0732">Signal</keyword>
<dbReference type="Proteomes" id="UP000319931">
    <property type="component" value="Unassembled WGS sequence"/>
</dbReference>
<comment type="caution">
    <text evidence="3">The sequence shown here is derived from an EMBL/GenBank/DDBJ whole genome shotgun (WGS) entry which is preliminary data.</text>
</comment>
<evidence type="ECO:0000313" key="4">
    <source>
        <dbReference type="Proteomes" id="UP000319931"/>
    </source>
</evidence>
<keyword evidence="4" id="KW-1185">Reference proteome</keyword>
<dbReference type="InterPro" id="IPR010131">
    <property type="entry name" value="MdtP/NodT-like"/>
</dbReference>
<sequence>MKTMFAAGLAVASCATIAQAQQVQPRPAPALSSAAPQPVFTLDQAIVAAGGVAPAGAAARAAIEAAQAGRTVAGLRPNPVFQGQVENVVGSGPYRGVRSAETTVGVAIPIELGGKRGARVAVASAQVSRAELQTAIVQADIRVQVTQLYVAAIAAERRLATARDQARIAGDVLRGAAVRVQAGRASPLERQRADVARINADATLERLTRLSEAARTNLARRVGRSIEDALDDGLLDRLPTATFGPAAPLKIAGTLALAAADADLTIADAGIRLARANRVPDINVGPALRRLEATNDTAAVFAISIPIQIFNTGRAAVAQASAERTRAEAVRRVTALDVEQAITDAQVEVENAATSARAAAGPALTAATEAARIARIGYREGKFGQLDLLDAERTLAETRVAAIDALATYHNARAQLERLTAPAPGTTSEGFDQ</sequence>
<dbReference type="Pfam" id="PF02321">
    <property type="entry name" value="OEP"/>
    <property type="match status" value="2"/>
</dbReference>
<feature type="signal peptide" evidence="2">
    <location>
        <begin position="1"/>
        <end position="20"/>
    </location>
</feature>
<dbReference type="EMBL" id="RCZC01000011">
    <property type="protein sequence ID" value="TPG47155.1"/>
    <property type="molecule type" value="Genomic_DNA"/>
</dbReference>
<dbReference type="OrthoDB" id="9791261at2"/>
<gene>
    <name evidence="3" type="ORF">EAH76_22365</name>
</gene>
<proteinExistence type="inferred from homology"/>
<protein>
    <submittedName>
        <fullName evidence="3">TolC family protein</fullName>
    </submittedName>
</protein>
<name>A0A502FCL2_9SPHN</name>
<evidence type="ECO:0000313" key="3">
    <source>
        <dbReference type="EMBL" id="TPG47155.1"/>
    </source>
</evidence>
<accession>A0A502FCL2</accession>
<comment type="similarity">
    <text evidence="1">Belongs to the outer membrane factor (OMF) (TC 1.B.17) family.</text>
</comment>